<comment type="caution">
    <text evidence="3">The sequence shown here is derived from an EMBL/GenBank/DDBJ whole genome shotgun (WGS) entry which is preliminary data.</text>
</comment>
<gene>
    <name evidence="3" type="ORF">PCOR1329_LOCUS43915</name>
</gene>
<protein>
    <submittedName>
        <fullName evidence="3">Uncharacterized protein</fullName>
    </submittedName>
</protein>
<evidence type="ECO:0000313" key="4">
    <source>
        <dbReference type="Proteomes" id="UP001189429"/>
    </source>
</evidence>
<proteinExistence type="predicted"/>
<evidence type="ECO:0000256" key="2">
    <source>
        <dbReference type="SAM" id="MobiDB-lite"/>
    </source>
</evidence>
<reference evidence="3" key="1">
    <citation type="submission" date="2023-10" db="EMBL/GenBank/DDBJ databases">
        <authorList>
            <person name="Chen Y."/>
            <person name="Shah S."/>
            <person name="Dougan E. K."/>
            <person name="Thang M."/>
            <person name="Chan C."/>
        </authorList>
    </citation>
    <scope>NUCLEOTIDE SEQUENCE [LARGE SCALE GENOMIC DNA]</scope>
</reference>
<evidence type="ECO:0000313" key="3">
    <source>
        <dbReference type="EMBL" id="CAK0851921.1"/>
    </source>
</evidence>
<evidence type="ECO:0000256" key="1">
    <source>
        <dbReference type="SAM" id="Coils"/>
    </source>
</evidence>
<sequence length="227" mass="24264">MEAWAAEAFCAGWEAWAAEAAEAALACHALPRPPAVGAGVPSAVRRVAVASLHVLGALEQEAWALRGEAEEAVRLHEEEAEEVSEEVLRLRERDLALTERVAATRAESHRLRERDAELARAHVESRMEAMEARARERQLKESSREAELQVDAAAAQAGRAAGPARGERRQPPEPRRSATASRRGAPAQGAGRARGAPEEGARGAGRAVPRGLPDSGAILRPICLDPI</sequence>
<feature type="compositionally biased region" description="Basic and acidic residues" evidence="2">
    <location>
        <begin position="165"/>
        <end position="176"/>
    </location>
</feature>
<keyword evidence="4" id="KW-1185">Reference proteome</keyword>
<feature type="region of interest" description="Disordered" evidence="2">
    <location>
        <begin position="129"/>
        <end position="227"/>
    </location>
</feature>
<feature type="coiled-coil region" evidence="1">
    <location>
        <begin position="66"/>
        <end position="93"/>
    </location>
</feature>
<dbReference type="Proteomes" id="UP001189429">
    <property type="component" value="Unassembled WGS sequence"/>
</dbReference>
<keyword evidence="1" id="KW-0175">Coiled coil</keyword>
<accession>A0ABN9TZW4</accession>
<feature type="compositionally biased region" description="Low complexity" evidence="2">
    <location>
        <begin position="152"/>
        <end position="164"/>
    </location>
</feature>
<dbReference type="EMBL" id="CAUYUJ010015281">
    <property type="protein sequence ID" value="CAK0851921.1"/>
    <property type="molecule type" value="Genomic_DNA"/>
</dbReference>
<feature type="compositionally biased region" description="Low complexity" evidence="2">
    <location>
        <begin position="182"/>
        <end position="194"/>
    </location>
</feature>
<name>A0ABN9TZW4_9DINO</name>
<feature type="compositionally biased region" description="Basic and acidic residues" evidence="2">
    <location>
        <begin position="129"/>
        <end position="147"/>
    </location>
</feature>
<organism evidence="3 4">
    <name type="scientific">Prorocentrum cordatum</name>
    <dbReference type="NCBI Taxonomy" id="2364126"/>
    <lineage>
        <taxon>Eukaryota</taxon>
        <taxon>Sar</taxon>
        <taxon>Alveolata</taxon>
        <taxon>Dinophyceae</taxon>
        <taxon>Prorocentrales</taxon>
        <taxon>Prorocentraceae</taxon>
        <taxon>Prorocentrum</taxon>
    </lineage>
</organism>